<dbReference type="AlphaFoldDB" id="A0A511V3W5"/>
<dbReference type="SUPFAM" id="SSF51679">
    <property type="entry name" value="Bacterial luciferase-like"/>
    <property type="match status" value="1"/>
</dbReference>
<reference evidence="1 2" key="1">
    <citation type="submission" date="2019-07" db="EMBL/GenBank/DDBJ databases">
        <title>Whole genome shotgun sequence of Cerasibacillus quisquiliarum NBRC 102429.</title>
        <authorList>
            <person name="Hosoyama A."/>
            <person name="Uohara A."/>
            <person name="Ohji S."/>
            <person name="Ichikawa N."/>
        </authorList>
    </citation>
    <scope>NUCLEOTIDE SEQUENCE [LARGE SCALE GENOMIC DNA]</scope>
    <source>
        <strain evidence="1 2">NBRC 102429</strain>
    </source>
</reference>
<keyword evidence="2" id="KW-1185">Reference proteome</keyword>
<dbReference type="EMBL" id="BJXW01000044">
    <property type="protein sequence ID" value="GEN32443.1"/>
    <property type="molecule type" value="Genomic_DNA"/>
</dbReference>
<dbReference type="InterPro" id="IPR036661">
    <property type="entry name" value="Luciferase-like_sf"/>
</dbReference>
<evidence type="ECO:0000313" key="2">
    <source>
        <dbReference type="Proteomes" id="UP000321491"/>
    </source>
</evidence>
<name>A0A511V3W5_9BACI</name>
<gene>
    <name evidence="1" type="ORF">CQU01_26810</name>
</gene>
<dbReference type="Gene3D" id="3.20.20.30">
    <property type="entry name" value="Luciferase-like domain"/>
    <property type="match status" value="1"/>
</dbReference>
<sequence>MNKQRGMLNRISENDFEQMTTADSALFVGSPEFIIEKILTQYELFGHKRVMFQLDIGGQPFEQVVKGIELLATKVAPVIRKETSK</sequence>
<dbReference type="Proteomes" id="UP000321491">
    <property type="component" value="Unassembled WGS sequence"/>
</dbReference>
<dbReference type="GO" id="GO:0016705">
    <property type="term" value="F:oxidoreductase activity, acting on paired donors, with incorporation or reduction of molecular oxygen"/>
    <property type="evidence" value="ECO:0007669"/>
    <property type="project" value="InterPro"/>
</dbReference>
<proteinExistence type="predicted"/>
<accession>A0A511V3W5</accession>
<evidence type="ECO:0008006" key="3">
    <source>
        <dbReference type="Google" id="ProtNLM"/>
    </source>
</evidence>
<organism evidence="1 2">
    <name type="scientific">Cerasibacillus quisquiliarum</name>
    <dbReference type="NCBI Taxonomy" id="227865"/>
    <lineage>
        <taxon>Bacteria</taxon>
        <taxon>Bacillati</taxon>
        <taxon>Bacillota</taxon>
        <taxon>Bacilli</taxon>
        <taxon>Bacillales</taxon>
        <taxon>Bacillaceae</taxon>
        <taxon>Cerasibacillus</taxon>
    </lineage>
</organism>
<protein>
    <recommendedName>
        <fullName evidence="3">Luciferase-like domain-containing protein</fullName>
    </recommendedName>
</protein>
<evidence type="ECO:0000313" key="1">
    <source>
        <dbReference type="EMBL" id="GEN32443.1"/>
    </source>
</evidence>
<comment type="caution">
    <text evidence="1">The sequence shown here is derived from an EMBL/GenBank/DDBJ whole genome shotgun (WGS) entry which is preliminary data.</text>
</comment>